<dbReference type="EMBL" id="CP144545">
    <property type="protein sequence ID" value="WVW85155.1"/>
    <property type="molecule type" value="Genomic_DNA"/>
</dbReference>
<gene>
    <name evidence="1" type="ORF">I302_05541</name>
    <name evidence="2" type="ORF">I302_107193</name>
</gene>
<dbReference type="EMBL" id="KI894022">
    <property type="protein sequence ID" value="OCF24084.1"/>
    <property type="molecule type" value="Genomic_DNA"/>
</dbReference>
<dbReference type="GeneID" id="30209940"/>
<dbReference type="RefSeq" id="XP_019045154.1">
    <property type="nucleotide sequence ID" value="XM_019192157.1"/>
</dbReference>
<dbReference type="Proteomes" id="UP000092730">
    <property type="component" value="Chromosome 5"/>
</dbReference>
<dbReference type="AlphaFoldDB" id="A0A1B9FZ94"/>
<keyword evidence="3" id="KW-1185">Reference proteome</keyword>
<reference evidence="1" key="1">
    <citation type="submission" date="2013-07" db="EMBL/GenBank/DDBJ databases">
        <title>The Genome Sequence of Cryptococcus bestiolae CBS10118.</title>
        <authorList>
            <consortium name="The Broad Institute Genome Sequencing Platform"/>
            <person name="Cuomo C."/>
            <person name="Litvintseva A."/>
            <person name="Chen Y."/>
            <person name="Heitman J."/>
            <person name="Sun S."/>
            <person name="Springer D."/>
            <person name="Dromer F."/>
            <person name="Young S.K."/>
            <person name="Zeng Q."/>
            <person name="Gargeya S."/>
            <person name="Fitzgerald M."/>
            <person name="Abouelleil A."/>
            <person name="Alvarado L."/>
            <person name="Berlin A.M."/>
            <person name="Chapman S.B."/>
            <person name="Dewar J."/>
            <person name="Goldberg J."/>
            <person name="Griggs A."/>
            <person name="Gujja S."/>
            <person name="Hansen M."/>
            <person name="Howarth C."/>
            <person name="Imamovic A."/>
            <person name="Larimer J."/>
            <person name="McCowan C."/>
            <person name="Murphy C."/>
            <person name="Pearson M."/>
            <person name="Priest M."/>
            <person name="Roberts A."/>
            <person name="Saif S."/>
            <person name="Shea T."/>
            <person name="Sykes S."/>
            <person name="Wortman J."/>
            <person name="Nusbaum C."/>
            <person name="Birren B."/>
        </authorList>
    </citation>
    <scope>NUCLEOTIDE SEQUENCE [LARGE SCALE GENOMIC DNA]</scope>
    <source>
        <strain evidence="1">CBS 10118</strain>
    </source>
</reference>
<organism evidence="1">
    <name type="scientific">Kwoniella bestiolae CBS 10118</name>
    <dbReference type="NCBI Taxonomy" id="1296100"/>
    <lineage>
        <taxon>Eukaryota</taxon>
        <taxon>Fungi</taxon>
        <taxon>Dikarya</taxon>
        <taxon>Basidiomycota</taxon>
        <taxon>Agaricomycotina</taxon>
        <taxon>Tremellomycetes</taxon>
        <taxon>Tremellales</taxon>
        <taxon>Cryptococcaceae</taxon>
        <taxon>Kwoniella</taxon>
    </lineage>
</organism>
<dbReference type="OrthoDB" id="2561317at2759"/>
<name>A0A1B9FZ94_9TREE</name>
<accession>A0A1B9FZ94</accession>
<dbReference type="KEGG" id="kbi:30209940"/>
<evidence type="ECO:0000313" key="2">
    <source>
        <dbReference type="EMBL" id="WVW85155.1"/>
    </source>
</evidence>
<reference evidence="2" key="4">
    <citation type="submission" date="2024-02" db="EMBL/GenBank/DDBJ databases">
        <title>Comparative genomics of Cryptococcus and Kwoniella reveals pathogenesis evolution and contrasting modes of karyotype evolution via chromosome fusion or intercentromeric recombination.</title>
        <authorList>
            <person name="Coelho M.A."/>
            <person name="David-Palma M."/>
            <person name="Shea T."/>
            <person name="Bowers K."/>
            <person name="McGinley-Smith S."/>
            <person name="Mohammad A.W."/>
            <person name="Gnirke A."/>
            <person name="Yurkov A.M."/>
            <person name="Nowrousian M."/>
            <person name="Sun S."/>
            <person name="Cuomo C.A."/>
            <person name="Heitman J."/>
        </authorList>
    </citation>
    <scope>NUCLEOTIDE SEQUENCE</scope>
    <source>
        <strain evidence="2">CBS 10118</strain>
    </source>
</reference>
<dbReference type="VEuPathDB" id="FungiDB:I302_05541"/>
<protein>
    <submittedName>
        <fullName evidence="1">Uncharacterized protein</fullName>
    </submittedName>
</protein>
<sequence>MQLQNASTVGYGSVVRLSANVSWAYPFLPGEPPNVIRYQFAGCVPSNITIASTCCTAVNGTFVNEYLNNTRSLSADELKSIFGNDTKATSGWNVGNLTEAADAGTEGNIHWCTMAYNPMSSESLQGSGYQSGPTLGNVPEAMQKWIQCFNDNVPQDAVNKSQAAYVCATDDARKGGTIEGFNRYIGQQGSGASNRLAYTYKSWWNVLGLMVVVVACLN</sequence>
<reference evidence="1" key="3">
    <citation type="submission" date="2014-01" db="EMBL/GenBank/DDBJ databases">
        <title>Evolution of pathogenesis and genome organization in the Tremellales.</title>
        <authorList>
            <person name="Cuomo C."/>
            <person name="Litvintseva A."/>
            <person name="Heitman J."/>
            <person name="Chen Y."/>
            <person name="Sun S."/>
            <person name="Springer D."/>
            <person name="Dromer F."/>
            <person name="Young S."/>
            <person name="Zeng Q."/>
            <person name="Chapman S."/>
            <person name="Gujja S."/>
            <person name="Saif S."/>
            <person name="Birren B."/>
        </authorList>
    </citation>
    <scope>NUCLEOTIDE SEQUENCE</scope>
    <source>
        <strain evidence="1">CBS 10118</strain>
    </source>
</reference>
<evidence type="ECO:0000313" key="3">
    <source>
        <dbReference type="Proteomes" id="UP000092730"/>
    </source>
</evidence>
<evidence type="ECO:0000313" key="1">
    <source>
        <dbReference type="EMBL" id="OCF24084.1"/>
    </source>
</evidence>
<reference evidence="2" key="2">
    <citation type="submission" date="2013-07" db="EMBL/GenBank/DDBJ databases">
        <authorList>
            <consortium name="The Broad Institute Genome Sequencing Platform"/>
            <person name="Cuomo C."/>
            <person name="Litvintseva A."/>
            <person name="Chen Y."/>
            <person name="Heitman J."/>
            <person name="Sun S."/>
            <person name="Springer D."/>
            <person name="Dromer F."/>
            <person name="Young S.K."/>
            <person name="Zeng Q."/>
            <person name="Gargeya S."/>
            <person name="Fitzgerald M."/>
            <person name="Abouelleil A."/>
            <person name="Alvarado L."/>
            <person name="Berlin A.M."/>
            <person name="Chapman S.B."/>
            <person name="Dewar J."/>
            <person name="Goldberg J."/>
            <person name="Griggs A."/>
            <person name="Gujja S."/>
            <person name="Hansen M."/>
            <person name="Howarth C."/>
            <person name="Imamovic A."/>
            <person name="Larimer J."/>
            <person name="McCowan C."/>
            <person name="Murphy C."/>
            <person name="Pearson M."/>
            <person name="Priest M."/>
            <person name="Roberts A."/>
            <person name="Saif S."/>
            <person name="Shea T."/>
            <person name="Sykes S."/>
            <person name="Wortman J."/>
            <person name="Nusbaum C."/>
            <person name="Birren B."/>
        </authorList>
    </citation>
    <scope>NUCLEOTIDE SEQUENCE</scope>
    <source>
        <strain evidence="2">CBS 10118</strain>
    </source>
</reference>
<proteinExistence type="predicted"/>